<protein>
    <submittedName>
        <fullName evidence="3">Fibronectin type-III domain-containing protein</fullName>
    </submittedName>
</protein>
<dbReference type="AlphaFoldDB" id="A0A158R743"/>
<accession>A0A158R743</accession>
<keyword evidence="2" id="KW-1185">Reference proteome</keyword>
<dbReference type="EMBL" id="UYRS01000416">
    <property type="protein sequence ID" value="VDK23180.1"/>
    <property type="molecule type" value="Genomic_DNA"/>
</dbReference>
<name>A0A158R743_TAEAS</name>
<dbReference type="WBParaSite" id="TASK_0000151701-mRNA-1">
    <property type="protein sequence ID" value="TASK_0000151701-mRNA-1"/>
    <property type="gene ID" value="TASK_0000151701"/>
</dbReference>
<dbReference type="Proteomes" id="UP000282613">
    <property type="component" value="Unassembled WGS sequence"/>
</dbReference>
<organism evidence="3">
    <name type="scientific">Taenia asiatica</name>
    <name type="common">Asian tapeworm</name>
    <dbReference type="NCBI Taxonomy" id="60517"/>
    <lineage>
        <taxon>Eukaryota</taxon>
        <taxon>Metazoa</taxon>
        <taxon>Spiralia</taxon>
        <taxon>Lophotrochozoa</taxon>
        <taxon>Platyhelminthes</taxon>
        <taxon>Cestoda</taxon>
        <taxon>Eucestoda</taxon>
        <taxon>Cyclophyllidea</taxon>
        <taxon>Taeniidae</taxon>
        <taxon>Taenia</taxon>
    </lineage>
</organism>
<gene>
    <name evidence="1" type="ORF">TASK_LOCUS1518</name>
</gene>
<reference evidence="1 2" key="2">
    <citation type="submission" date="2018-11" db="EMBL/GenBank/DDBJ databases">
        <authorList>
            <consortium name="Pathogen Informatics"/>
        </authorList>
    </citation>
    <scope>NUCLEOTIDE SEQUENCE [LARGE SCALE GENOMIC DNA]</scope>
</reference>
<evidence type="ECO:0000313" key="1">
    <source>
        <dbReference type="EMBL" id="VDK23180.1"/>
    </source>
</evidence>
<proteinExistence type="predicted"/>
<reference evidence="3" key="1">
    <citation type="submission" date="2016-04" db="UniProtKB">
        <authorList>
            <consortium name="WormBaseParasite"/>
        </authorList>
    </citation>
    <scope>IDENTIFICATION</scope>
</reference>
<evidence type="ECO:0000313" key="2">
    <source>
        <dbReference type="Proteomes" id="UP000282613"/>
    </source>
</evidence>
<evidence type="ECO:0000313" key="3">
    <source>
        <dbReference type="WBParaSite" id="TASK_0000151701-mRNA-1"/>
    </source>
</evidence>
<sequence length="386" mass="43650">MTLIWDAQLLGVDYADEVRLTAVTASRPLPLKSERVDFAEERITLEELEANTRYEVFVDLVRDEGITEAYRGFIKTPPTGKLASVIMVCINAPKYDMVVYKKNILTHDPTFPFHSWHDVNEWALDGRPHSVTLIWAVRDLGGEYADEIRLTAVSTSPSRLLKSRTAKVLEERVTVDGLEANAQYEVFVDLMGDKNITEIYHGIIKTPLTGFHGACDEPVPLIPVYLFVHFGLEYIAAIQQGRLEVVDVICDASVPHPHIMAHTRRHPRCESSSEWCLLFVNFTHVRLTTNTARQHAAYVMPSISAVLRICRIEVPCEQTALCKRVLRAVLSDPLLAFSMASKQGFIAKVADYTMMDTVNRQVDRMSLRLGELTDFGLPLRHFNQLL</sequence>